<evidence type="ECO:0000313" key="1">
    <source>
        <dbReference type="EMBL" id="CSC22968.1"/>
    </source>
</evidence>
<accession>A0A655XXG1</accession>
<gene>
    <name evidence="1" type="ORF">ERS013200_00890</name>
</gene>
<dbReference type="Proteomes" id="UP000041770">
    <property type="component" value="Unassembled WGS sequence"/>
</dbReference>
<sequence length="57" mass="6254">MRLRLTKPTALIAPVVARYFIVAVALLSPAILLLRSLVCCCLFLPTFSVTSIFDCLV</sequence>
<reference evidence="1 2" key="1">
    <citation type="submission" date="2015-07" db="EMBL/GenBank/DDBJ databases">
        <authorList>
            <consortium name="Pathogen Informatics"/>
        </authorList>
    </citation>
    <scope>NUCLEOTIDE SEQUENCE [LARGE SCALE GENOMIC DNA]</scope>
    <source>
        <strain evidence="1 2">A316</strain>
    </source>
</reference>
<dbReference type="AlphaFoldDB" id="A0A655XXG1"/>
<proteinExistence type="predicted"/>
<evidence type="ECO:0000313" key="2">
    <source>
        <dbReference type="Proteomes" id="UP000041770"/>
    </source>
</evidence>
<dbReference type="EMBL" id="CWQY01000004">
    <property type="protein sequence ID" value="CSC22968.1"/>
    <property type="molecule type" value="Genomic_DNA"/>
</dbReference>
<name>A0A655XXG1_VIBCL</name>
<organism evidence="1 2">
    <name type="scientific">Vibrio cholerae</name>
    <dbReference type="NCBI Taxonomy" id="666"/>
    <lineage>
        <taxon>Bacteria</taxon>
        <taxon>Pseudomonadati</taxon>
        <taxon>Pseudomonadota</taxon>
        <taxon>Gammaproteobacteria</taxon>
        <taxon>Vibrionales</taxon>
        <taxon>Vibrionaceae</taxon>
        <taxon>Vibrio</taxon>
    </lineage>
</organism>
<protein>
    <submittedName>
        <fullName evidence="1">Uncharacterized protein</fullName>
    </submittedName>
</protein>